<dbReference type="SUPFAM" id="SSF56219">
    <property type="entry name" value="DNase I-like"/>
    <property type="match status" value="1"/>
</dbReference>
<dbReference type="GeneID" id="129924623"/>
<dbReference type="Pfam" id="PF14529">
    <property type="entry name" value="Exo_endo_phos_2"/>
    <property type="match status" value="1"/>
</dbReference>
<proteinExistence type="predicted"/>
<dbReference type="Gene3D" id="3.60.10.10">
    <property type="entry name" value="Endonuclease/exonuclease/phosphatase"/>
    <property type="match status" value="1"/>
</dbReference>
<dbReference type="RefSeq" id="XP_055876813.1">
    <property type="nucleotide sequence ID" value="XM_056020838.1"/>
</dbReference>
<dbReference type="GO" id="GO:0003824">
    <property type="term" value="F:catalytic activity"/>
    <property type="evidence" value="ECO:0007669"/>
    <property type="project" value="InterPro"/>
</dbReference>
<protein>
    <submittedName>
        <fullName evidence="3">Uncharacterized protein LOC129924623</fullName>
    </submittedName>
</protein>
<dbReference type="PANTHER" id="PTHR33273">
    <property type="entry name" value="DOMAIN-CONTAINING PROTEIN, PUTATIVE-RELATED"/>
    <property type="match status" value="1"/>
</dbReference>
<gene>
    <name evidence="3" type="primary">LOC129924623</name>
</gene>
<dbReference type="InterPro" id="IPR005135">
    <property type="entry name" value="Endo/exonuclease/phosphatase"/>
</dbReference>
<dbReference type="OMA" id="ANWERFC"/>
<accession>A0A9W2ZPJ6</accession>
<feature type="domain" description="Endonuclease/exonuclease/phosphatase" evidence="1">
    <location>
        <begin position="29"/>
        <end position="139"/>
    </location>
</feature>
<evidence type="ECO:0000313" key="2">
    <source>
        <dbReference type="Proteomes" id="UP001165740"/>
    </source>
</evidence>
<evidence type="ECO:0000313" key="3">
    <source>
        <dbReference type="RefSeq" id="XP_055876813.1"/>
    </source>
</evidence>
<dbReference type="Proteomes" id="UP001165740">
    <property type="component" value="Chromosome 1"/>
</dbReference>
<dbReference type="PANTHER" id="PTHR33273:SF4">
    <property type="entry name" value="ENDONUCLEASE_EXONUCLEASE_PHOSPHATASE DOMAIN-CONTAINING PROTEIN"/>
    <property type="match status" value="1"/>
</dbReference>
<keyword evidence="2" id="KW-1185">Reference proteome</keyword>
<name>A0A9W2ZPJ6_BIOGL</name>
<dbReference type="AlphaFoldDB" id="A0A9W2ZPJ6"/>
<dbReference type="InterPro" id="IPR036691">
    <property type="entry name" value="Endo/exonu/phosph_ase_sf"/>
</dbReference>
<dbReference type="OrthoDB" id="6157305at2759"/>
<sequence length="180" mass="19439">MTVSQNPGPQSGRTDAISLDIFKAGRKLTVINCYNPPKHELAINLGNKNILTKTLLAGDLNAKSPAWGYDATDSSGQKVQEILNTTNLFCMQNKHSPPTLLHTGNGSLSRPDLTLISADQEGKTTIKVLEDVGSDHRSIEITIALAEARGVATKRPKKWSYTKADWPAYGAAVDPPCRVS</sequence>
<evidence type="ECO:0000259" key="1">
    <source>
        <dbReference type="Pfam" id="PF14529"/>
    </source>
</evidence>
<reference evidence="3" key="1">
    <citation type="submission" date="2025-08" db="UniProtKB">
        <authorList>
            <consortium name="RefSeq"/>
        </authorList>
    </citation>
    <scope>IDENTIFICATION</scope>
</reference>
<organism evidence="2 3">
    <name type="scientific">Biomphalaria glabrata</name>
    <name type="common">Bloodfluke planorb</name>
    <name type="synonym">Freshwater snail</name>
    <dbReference type="NCBI Taxonomy" id="6526"/>
    <lineage>
        <taxon>Eukaryota</taxon>
        <taxon>Metazoa</taxon>
        <taxon>Spiralia</taxon>
        <taxon>Lophotrochozoa</taxon>
        <taxon>Mollusca</taxon>
        <taxon>Gastropoda</taxon>
        <taxon>Heterobranchia</taxon>
        <taxon>Euthyneura</taxon>
        <taxon>Panpulmonata</taxon>
        <taxon>Hygrophila</taxon>
        <taxon>Lymnaeoidea</taxon>
        <taxon>Planorbidae</taxon>
        <taxon>Biomphalaria</taxon>
    </lineage>
</organism>